<evidence type="ECO:0000256" key="7">
    <source>
        <dbReference type="ARBA" id="ARBA00022989"/>
    </source>
</evidence>
<dbReference type="GO" id="GO:0043235">
    <property type="term" value="C:receptor complex"/>
    <property type="evidence" value="ECO:0007669"/>
    <property type="project" value="TreeGrafter"/>
</dbReference>
<evidence type="ECO:0000313" key="16">
    <source>
        <dbReference type="Proteomes" id="UP001321473"/>
    </source>
</evidence>
<evidence type="ECO:0000256" key="4">
    <source>
        <dbReference type="ARBA" id="ARBA00022737"/>
    </source>
</evidence>
<dbReference type="InterPro" id="IPR002909">
    <property type="entry name" value="IPT_dom"/>
</dbReference>
<dbReference type="Proteomes" id="UP001321473">
    <property type="component" value="Unassembled WGS sequence"/>
</dbReference>
<feature type="transmembrane region" description="Helical" evidence="12">
    <location>
        <begin position="593"/>
        <end position="614"/>
    </location>
</feature>
<dbReference type="InterPro" id="IPR050122">
    <property type="entry name" value="RTK"/>
</dbReference>
<dbReference type="Gene3D" id="3.30.1680.10">
    <property type="entry name" value="ligand-binding face of the semaphorins, domain 2"/>
    <property type="match status" value="1"/>
</dbReference>
<comment type="caution">
    <text evidence="11">Lacks conserved residue(s) required for the propagation of feature annotation.</text>
</comment>
<evidence type="ECO:0000256" key="9">
    <source>
        <dbReference type="ARBA" id="ARBA00023157"/>
    </source>
</evidence>
<dbReference type="PROSITE" id="PS50011">
    <property type="entry name" value="PROTEIN_KINASE_DOM"/>
    <property type="match status" value="1"/>
</dbReference>
<proteinExistence type="predicted"/>
<organism evidence="15 16">
    <name type="scientific">Amblyomma americanum</name>
    <name type="common">Lone star tick</name>
    <dbReference type="NCBI Taxonomy" id="6943"/>
    <lineage>
        <taxon>Eukaryota</taxon>
        <taxon>Metazoa</taxon>
        <taxon>Ecdysozoa</taxon>
        <taxon>Arthropoda</taxon>
        <taxon>Chelicerata</taxon>
        <taxon>Arachnida</taxon>
        <taxon>Acari</taxon>
        <taxon>Parasitiformes</taxon>
        <taxon>Ixodida</taxon>
        <taxon>Ixodoidea</taxon>
        <taxon>Ixodidae</taxon>
        <taxon>Amblyomminae</taxon>
        <taxon>Amblyomma</taxon>
    </lineage>
</organism>
<dbReference type="EMBL" id="JARKHS020036599">
    <property type="protein sequence ID" value="KAK8755811.1"/>
    <property type="molecule type" value="Genomic_DNA"/>
</dbReference>
<keyword evidence="4" id="KW-0677">Repeat</keyword>
<keyword evidence="10" id="KW-0325">Glycoprotein</keyword>
<dbReference type="GO" id="GO:0007399">
    <property type="term" value="P:nervous system development"/>
    <property type="evidence" value="ECO:0007669"/>
    <property type="project" value="UniProtKB-KW"/>
</dbReference>
<feature type="non-terminal residue" evidence="15">
    <location>
        <position position="860"/>
    </location>
</feature>
<accession>A0AAQ4D021</accession>
<evidence type="ECO:0008006" key="17">
    <source>
        <dbReference type="Google" id="ProtNLM"/>
    </source>
</evidence>
<dbReference type="GO" id="GO:0005886">
    <property type="term" value="C:plasma membrane"/>
    <property type="evidence" value="ECO:0007669"/>
    <property type="project" value="TreeGrafter"/>
</dbReference>
<dbReference type="PROSITE" id="PS51004">
    <property type="entry name" value="SEMA"/>
    <property type="match status" value="1"/>
</dbReference>
<dbReference type="InterPro" id="IPR001245">
    <property type="entry name" value="Ser-Thr/Tyr_kinase_cat_dom"/>
</dbReference>
<evidence type="ECO:0000313" key="15">
    <source>
        <dbReference type="EMBL" id="KAK8755811.1"/>
    </source>
</evidence>
<dbReference type="Gene3D" id="2.60.40.10">
    <property type="entry name" value="Immunoglobulins"/>
    <property type="match status" value="2"/>
</dbReference>
<feature type="domain" description="Protein kinase" evidence="13">
    <location>
        <begin position="571"/>
        <end position="847"/>
    </location>
</feature>
<dbReference type="InterPro" id="IPR016201">
    <property type="entry name" value="PSI"/>
</dbReference>
<gene>
    <name evidence="15" type="ORF">V5799_001486</name>
</gene>
<keyword evidence="2 12" id="KW-0812">Transmembrane</keyword>
<evidence type="ECO:0000256" key="3">
    <source>
        <dbReference type="ARBA" id="ARBA00022729"/>
    </source>
</evidence>
<dbReference type="InterPro" id="IPR013783">
    <property type="entry name" value="Ig-like_fold"/>
</dbReference>
<dbReference type="GO" id="GO:0016477">
    <property type="term" value="P:cell migration"/>
    <property type="evidence" value="ECO:0007669"/>
    <property type="project" value="TreeGrafter"/>
</dbReference>
<dbReference type="Pfam" id="PF01833">
    <property type="entry name" value="TIG"/>
    <property type="match status" value="2"/>
</dbReference>
<dbReference type="CDD" id="cd00192">
    <property type="entry name" value="PTKc"/>
    <property type="match status" value="1"/>
</dbReference>
<dbReference type="GO" id="GO:0004714">
    <property type="term" value="F:transmembrane receptor protein tyrosine kinase activity"/>
    <property type="evidence" value="ECO:0007669"/>
    <property type="project" value="UniProtKB-ARBA"/>
</dbReference>
<dbReference type="Pfam" id="PF07714">
    <property type="entry name" value="PK_Tyr_Ser-Thr"/>
    <property type="match status" value="2"/>
</dbReference>
<dbReference type="GO" id="GO:0005524">
    <property type="term" value="F:ATP binding"/>
    <property type="evidence" value="ECO:0007669"/>
    <property type="project" value="InterPro"/>
</dbReference>
<evidence type="ECO:0000256" key="8">
    <source>
        <dbReference type="ARBA" id="ARBA00023136"/>
    </source>
</evidence>
<evidence type="ECO:0000256" key="11">
    <source>
        <dbReference type="PROSITE-ProRule" id="PRU00352"/>
    </source>
</evidence>
<comment type="subcellular location">
    <subcellularLocation>
        <location evidence="1">Membrane</location>
        <topology evidence="1">Single-pass membrane protein</topology>
    </subcellularLocation>
</comment>
<dbReference type="SMART" id="SM00423">
    <property type="entry name" value="PSI"/>
    <property type="match status" value="1"/>
</dbReference>
<evidence type="ECO:0000259" key="14">
    <source>
        <dbReference type="PROSITE" id="PS51004"/>
    </source>
</evidence>
<evidence type="ECO:0000256" key="2">
    <source>
        <dbReference type="ARBA" id="ARBA00022692"/>
    </source>
</evidence>
<dbReference type="SMART" id="SM00429">
    <property type="entry name" value="IPT"/>
    <property type="match status" value="2"/>
</dbReference>
<dbReference type="SUPFAM" id="SSF101912">
    <property type="entry name" value="Sema domain"/>
    <property type="match status" value="2"/>
</dbReference>
<keyword evidence="3" id="KW-0732">Signal</keyword>
<dbReference type="SUPFAM" id="SSF103575">
    <property type="entry name" value="Plexin repeat"/>
    <property type="match status" value="1"/>
</dbReference>
<keyword evidence="9" id="KW-1015">Disulfide bond</keyword>
<dbReference type="PANTHER" id="PTHR24416">
    <property type="entry name" value="TYROSINE-PROTEIN KINASE RECEPTOR"/>
    <property type="match status" value="1"/>
</dbReference>
<keyword evidence="5" id="KW-0832">Ubl conjugation</keyword>
<evidence type="ECO:0000256" key="6">
    <source>
        <dbReference type="ARBA" id="ARBA00022902"/>
    </source>
</evidence>
<evidence type="ECO:0000259" key="13">
    <source>
        <dbReference type="PROSITE" id="PS50011"/>
    </source>
</evidence>
<dbReference type="PANTHER" id="PTHR24416:SF564">
    <property type="entry name" value="MACROPHAGE-STIMULATING PROTEIN RECEPTOR"/>
    <property type="match status" value="1"/>
</dbReference>
<dbReference type="InterPro" id="IPR011009">
    <property type="entry name" value="Kinase-like_dom_sf"/>
</dbReference>
<dbReference type="InterPro" id="IPR001627">
    <property type="entry name" value="Semap_dom"/>
</dbReference>
<evidence type="ECO:0000256" key="12">
    <source>
        <dbReference type="SAM" id="Phobius"/>
    </source>
</evidence>
<keyword evidence="7 12" id="KW-1133">Transmembrane helix</keyword>
<keyword evidence="8 12" id="KW-0472">Membrane</keyword>
<dbReference type="AlphaFoldDB" id="A0AAQ4D021"/>
<feature type="domain" description="Sema" evidence="14">
    <location>
        <begin position="1"/>
        <end position="82"/>
    </location>
</feature>
<dbReference type="Gene3D" id="2.130.10.10">
    <property type="entry name" value="YVTN repeat-like/Quinoprotein amine dehydrogenase"/>
    <property type="match status" value="2"/>
</dbReference>
<dbReference type="InterPro" id="IPR015943">
    <property type="entry name" value="WD40/YVTN_repeat-like_dom_sf"/>
</dbReference>
<comment type="caution">
    <text evidence="15">The sequence shown here is derived from an EMBL/GenBank/DDBJ whole genome shotgun (WGS) entry which is preliminary data.</text>
</comment>
<keyword evidence="16" id="KW-1185">Reference proteome</keyword>
<name>A0AAQ4D021_AMBAM</name>
<dbReference type="Gene3D" id="3.30.200.20">
    <property type="entry name" value="Phosphorylase Kinase, domain 1"/>
    <property type="match status" value="1"/>
</dbReference>
<reference evidence="15 16" key="1">
    <citation type="journal article" date="2023" name="Arcadia Sci">
        <title>De novo assembly of a long-read Amblyomma americanum tick genome.</title>
        <authorList>
            <person name="Chou S."/>
            <person name="Poskanzer K.E."/>
            <person name="Rollins M."/>
            <person name="Thuy-Boun P.S."/>
        </authorList>
    </citation>
    <scope>NUCLEOTIDE SEQUENCE [LARGE SCALE GENOMIC DNA]</scope>
    <source>
        <strain evidence="15">F_SG_1</strain>
        <tissue evidence="15">Salivary glands</tissue>
    </source>
</reference>
<dbReference type="CDD" id="cd00603">
    <property type="entry name" value="IPT_PCSR"/>
    <property type="match status" value="2"/>
</dbReference>
<dbReference type="FunFam" id="1.10.510.10:FF:000986">
    <property type="entry name" value="Protein tyrosine kinase 2aa"/>
    <property type="match status" value="1"/>
</dbReference>
<keyword evidence="6" id="KW-0524">Neurogenesis</keyword>
<dbReference type="GO" id="GO:0007169">
    <property type="term" value="P:cell surface receptor protein tyrosine kinase signaling pathway"/>
    <property type="evidence" value="ECO:0007669"/>
    <property type="project" value="TreeGrafter"/>
</dbReference>
<sequence>MNLEGLATSVTVMQQNDVTVAWVGDNEGYLHKVVLRGQSSKLLSWVDISKGESIAIEKSTALDSKETYGYFLLGKTVLKFPVGSCSIYPTCSKCLRSHEDPLECGWCGDHCAHRDECPQGTELVFDKCGIEVHAVSPRSGPISGGTVLTLLGENFGYWWREPSNSISVTIGGNECQIIVWVATLVKCKTPAMEHPAIVDIVISVNDTVRDEKNYRVLDTLTLPSGFEYKNKGASHDTFETRLVRVCESDPSFLTYVELPIRCPKKGGPLSPYRTIAVSASLQHSSTGASHKAGVLAVAFGTPFKDRWDVSDRRQGSELCFFDMDAVETAFHQTVENCNKGTSKARLSLFFHDKSDLKCNPDHVHGREDVIQRKLRFDCWRAFQYIIVSTCYGFCQVNPKSGPTSGGTMLTIAGDNFGYWWRESTSSIKITLGGRVCEIINWVSSLVKCKTPPAEGAGKVDITISVNDTNRDAKKNYDVIHTLTLPSAFEYKVLNFFTKRSACRVTEGGRKMHCPRASLMESSFITSTELEEQQLPIVVQISFRMDGLHLPKNSAGEKTYFNFTYLPEQRIVAFSEKTAKGKEDGVTAVHSTSIIAASSITVIIITLVLSLWVVYRRGHTRNSKRTSGDERIVLMTMERAAHGEQSTSYTASEADRETFLKEALIMKDFDHPNVLQLIGLTVDKKAGLMVITPYMRHGDLHTYLRDERKVRLHFLSYCFGLSEDLVVRVADFGLSRAMYEKEYYTDRNPKTQLPIKWLAPESLAKSIYNHKTDVWAYGVLLWELMTKGAPPYPQVDNWDILRYLDQGLRMPKPEICPNELYEVMRQCWHHDPAQRPTFAELVDDITFLTTCLKRKKRNTIV</sequence>
<protein>
    <recommendedName>
        <fullName evidence="17">Receptor protein-tyrosine kinase</fullName>
    </recommendedName>
</protein>
<dbReference type="InterPro" id="IPR036352">
    <property type="entry name" value="Semap_dom_sf"/>
</dbReference>
<dbReference type="SUPFAM" id="SSF81296">
    <property type="entry name" value="E set domains"/>
    <property type="match status" value="2"/>
</dbReference>
<dbReference type="InterPro" id="IPR000719">
    <property type="entry name" value="Prot_kinase_dom"/>
</dbReference>
<dbReference type="SUPFAM" id="SSF56112">
    <property type="entry name" value="Protein kinase-like (PK-like)"/>
    <property type="match status" value="1"/>
</dbReference>
<evidence type="ECO:0000256" key="1">
    <source>
        <dbReference type="ARBA" id="ARBA00004167"/>
    </source>
</evidence>
<dbReference type="Gene3D" id="1.10.510.10">
    <property type="entry name" value="Transferase(Phosphotransferase) domain 1"/>
    <property type="match status" value="1"/>
</dbReference>
<dbReference type="InterPro" id="IPR014756">
    <property type="entry name" value="Ig_E-set"/>
</dbReference>
<evidence type="ECO:0000256" key="10">
    <source>
        <dbReference type="ARBA" id="ARBA00023180"/>
    </source>
</evidence>
<evidence type="ECO:0000256" key="5">
    <source>
        <dbReference type="ARBA" id="ARBA00022843"/>
    </source>
</evidence>